<dbReference type="SUPFAM" id="SSF55874">
    <property type="entry name" value="ATPase domain of HSP90 chaperone/DNA topoisomerase II/histidine kinase"/>
    <property type="match status" value="1"/>
</dbReference>
<dbReference type="PANTHER" id="PTHR24421:SF10">
    <property type="entry name" value="NITRATE_NITRITE SENSOR PROTEIN NARQ"/>
    <property type="match status" value="1"/>
</dbReference>
<comment type="similarity">
    <text evidence="2">In the N-terminal section; belongs to the phytochrome family.</text>
</comment>
<evidence type="ECO:0000256" key="8">
    <source>
        <dbReference type="ARBA" id="ARBA00022741"/>
    </source>
</evidence>
<dbReference type="InterPro" id="IPR011712">
    <property type="entry name" value="Sig_transdc_His_kin_sub3_dim/P"/>
</dbReference>
<dbReference type="Pfam" id="PF07730">
    <property type="entry name" value="HisKA_3"/>
    <property type="match status" value="1"/>
</dbReference>
<dbReference type="Pfam" id="PF02518">
    <property type="entry name" value="HATPase_c"/>
    <property type="match status" value="1"/>
</dbReference>
<dbReference type="Pfam" id="PF00360">
    <property type="entry name" value="PHY"/>
    <property type="match status" value="1"/>
</dbReference>
<organism evidence="17 18">
    <name type="scientific">Methylocapsa palsarum</name>
    <dbReference type="NCBI Taxonomy" id="1612308"/>
    <lineage>
        <taxon>Bacteria</taxon>
        <taxon>Pseudomonadati</taxon>
        <taxon>Pseudomonadota</taxon>
        <taxon>Alphaproteobacteria</taxon>
        <taxon>Hyphomicrobiales</taxon>
        <taxon>Beijerinckiaceae</taxon>
        <taxon>Methylocapsa</taxon>
    </lineage>
</organism>
<feature type="coiled-coil region" evidence="14">
    <location>
        <begin position="500"/>
        <end position="545"/>
    </location>
</feature>
<dbReference type="EC" id="2.7.13.3" evidence="3"/>
<gene>
    <name evidence="17" type="ORF">SAMN05444581_11455</name>
</gene>
<dbReference type="RefSeq" id="WP_091684929.1">
    <property type="nucleotide sequence ID" value="NZ_FOSN01000014.1"/>
</dbReference>
<reference evidence="17 18" key="1">
    <citation type="submission" date="2016-10" db="EMBL/GenBank/DDBJ databases">
        <authorList>
            <person name="de Groot N.N."/>
        </authorList>
    </citation>
    <scope>NUCLEOTIDE SEQUENCE [LARGE SCALE GENOMIC DNA]</scope>
    <source>
        <strain evidence="17 18">NE2</strain>
    </source>
</reference>
<keyword evidence="10" id="KW-0067">ATP-binding</keyword>
<keyword evidence="18" id="KW-1185">Reference proteome</keyword>
<dbReference type="InterPro" id="IPR036890">
    <property type="entry name" value="HATPase_C_sf"/>
</dbReference>
<dbReference type="SUPFAM" id="SSF55781">
    <property type="entry name" value="GAF domain-like"/>
    <property type="match status" value="2"/>
</dbReference>
<keyword evidence="6" id="KW-0716">Sensory transduction</keyword>
<feature type="domain" description="Histidine kinase" evidence="16">
    <location>
        <begin position="573"/>
        <end position="770"/>
    </location>
</feature>
<comment type="catalytic activity">
    <reaction evidence="1">
        <text>ATP + protein L-histidine = ADP + protein N-phospho-L-histidine.</text>
        <dbReference type="EC" id="2.7.13.3"/>
    </reaction>
</comment>
<dbReference type="InterPro" id="IPR035965">
    <property type="entry name" value="PAS-like_dom_sf"/>
</dbReference>
<evidence type="ECO:0000256" key="4">
    <source>
        <dbReference type="ARBA" id="ARBA00022543"/>
    </source>
</evidence>
<dbReference type="Gene3D" id="3.30.565.10">
    <property type="entry name" value="Histidine kinase-like ATPase, C-terminal domain"/>
    <property type="match status" value="1"/>
</dbReference>
<dbReference type="PRINTS" id="PR01033">
    <property type="entry name" value="PHYTOCHROME"/>
</dbReference>
<dbReference type="Gene3D" id="1.20.5.1930">
    <property type="match status" value="1"/>
</dbReference>
<feature type="domain" description="Phytochrome chromophore attachment site" evidence="15">
    <location>
        <begin position="148"/>
        <end position="305"/>
    </location>
</feature>
<dbReference type="InterPro" id="IPR013515">
    <property type="entry name" value="Phytochrome_cen-reg"/>
</dbReference>
<evidence type="ECO:0000256" key="12">
    <source>
        <dbReference type="ARBA" id="ARBA00023012"/>
    </source>
</evidence>
<evidence type="ECO:0000256" key="14">
    <source>
        <dbReference type="SAM" id="Coils"/>
    </source>
</evidence>
<dbReference type="InterPro" id="IPR043150">
    <property type="entry name" value="Phytochrome_PHY_sf"/>
</dbReference>
<dbReference type="EMBL" id="FOSN01000014">
    <property type="protein sequence ID" value="SFK66618.1"/>
    <property type="molecule type" value="Genomic_DNA"/>
</dbReference>
<dbReference type="GO" id="GO:0005524">
    <property type="term" value="F:ATP binding"/>
    <property type="evidence" value="ECO:0007669"/>
    <property type="project" value="UniProtKB-KW"/>
</dbReference>
<dbReference type="Gene3D" id="3.30.450.270">
    <property type="match status" value="1"/>
</dbReference>
<dbReference type="GO" id="GO:0016020">
    <property type="term" value="C:membrane"/>
    <property type="evidence" value="ECO:0007669"/>
    <property type="project" value="InterPro"/>
</dbReference>
<dbReference type="Pfam" id="PF08446">
    <property type="entry name" value="PAS_2"/>
    <property type="match status" value="1"/>
</dbReference>
<dbReference type="PANTHER" id="PTHR24421">
    <property type="entry name" value="NITRATE/NITRITE SENSOR PROTEIN NARX-RELATED"/>
    <property type="match status" value="1"/>
</dbReference>
<evidence type="ECO:0000256" key="11">
    <source>
        <dbReference type="ARBA" id="ARBA00022991"/>
    </source>
</evidence>
<evidence type="ECO:0000313" key="17">
    <source>
        <dbReference type="EMBL" id="SFK66618.1"/>
    </source>
</evidence>
<dbReference type="CDD" id="cd16917">
    <property type="entry name" value="HATPase_UhpB-NarQ-NarX-like"/>
    <property type="match status" value="1"/>
</dbReference>
<dbReference type="Proteomes" id="UP000198755">
    <property type="component" value="Unassembled WGS sequence"/>
</dbReference>
<dbReference type="GO" id="GO:0009881">
    <property type="term" value="F:photoreceptor activity"/>
    <property type="evidence" value="ECO:0007669"/>
    <property type="project" value="UniProtKB-KW"/>
</dbReference>
<dbReference type="GO" id="GO:0046983">
    <property type="term" value="F:protein dimerization activity"/>
    <property type="evidence" value="ECO:0007669"/>
    <property type="project" value="InterPro"/>
</dbReference>
<evidence type="ECO:0000256" key="6">
    <source>
        <dbReference type="ARBA" id="ARBA00022606"/>
    </source>
</evidence>
<keyword evidence="13" id="KW-0675">Receptor</keyword>
<dbReference type="Pfam" id="PF01590">
    <property type="entry name" value="GAF"/>
    <property type="match status" value="1"/>
</dbReference>
<keyword evidence="5" id="KW-0597">Phosphoprotein</keyword>
<dbReference type="STRING" id="1612308.SAMN05444581_11455"/>
<proteinExistence type="inferred from homology"/>
<dbReference type="AlphaFoldDB" id="A0A1I4BCU2"/>
<name>A0A1I4BCU2_9HYPH</name>
<keyword evidence="7" id="KW-0808">Transferase</keyword>
<evidence type="ECO:0000256" key="13">
    <source>
        <dbReference type="ARBA" id="ARBA00023170"/>
    </source>
</evidence>
<sequence length="770" mass="85557">MSGEVPAFGAADLTNCDREPIHIPGSIQPHGALLALDPEKLDVVQAGGATDQLLGLAPGELIGRAAADWLPQTHADRLRELVATESSMLRPLHAFHMKAKGGNGDVDATIHLSDGLLILELEPIWEDCLDDPLALVQTMVRNIQQAASVEKFCKLVAEEVRAASKFDRVMVYRFLPDGSGAVDAEAKDSDLSPFLGLHYPASDIPKQARELYMRNWIRLIADTTYQPAPLSPPIARLERPLDLSQSMLRSVSPIHLEYLANMSVAATMSLSIILDGKLWGLIACHSRRPRYVPHRLRVALELFSQMASFLLETKITADELQDRTRSKAIQDDLLTQLSGEEELADSLARLRPNLLEIIDADGLGLWLDGNFTSLGRTPNATQAGGLVDWLNETAAEGVFHTDALPLIYRPAVDFADVASGIIALSVSKSPRDYVIWFRREIIDTVTWAGNPDKSVECEPDGVRLSPRKSFEAWRQEVRLRSKPWEKVAIQIAQTLRVSLLEIVLRRVDQLAREREAAKLRQEALLAALDERIRQWEVTGRQLEIESDRRAVLEAELSQVLRSTVINQEAERQRIARELHDSLGQYLTIMQWNLDGLGRNDAPSDLKRRVDQLKSLTADVGQEVNRLAWEIRPTSLDDLGLQTAVQQFIDECAQSSNLQFDLHLALSDRRLPPIIETTLYRILQEAITNVARHAGAKKVGVILEATLDEVILIVEDDGKGFRSDEVDEKLAPSSRLGLLGMRERLALVGGKLEIEAAPGFGTTLIIHVPLR</sequence>
<evidence type="ECO:0000256" key="3">
    <source>
        <dbReference type="ARBA" id="ARBA00012438"/>
    </source>
</evidence>
<dbReference type="GO" id="GO:0006355">
    <property type="term" value="P:regulation of DNA-templated transcription"/>
    <property type="evidence" value="ECO:0007669"/>
    <property type="project" value="InterPro"/>
</dbReference>
<keyword evidence="14" id="KW-0175">Coiled coil</keyword>
<dbReference type="GO" id="GO:0009584">
    <property type="term" value="P:detection of visible light"/>
    <property type="evidence" value="ECO:0007669"/>
    <property type="project" value="InterPro"/>
</dbReference>
<dbReference type="InterPro" id="IPR013654">
    <property type="entry name" value="PAS_2"/>
</dbReference>
<dbReference type="InterPro" id="IPR050482">
    <property type="entry name" value="Sensor_HK_TwoCompSys"/>
</dbReference>
<keyword evidence="11" id="KW-0157">Chromophore</keyword>
<dbReference type="InterPro" id="IPR005467">
    <property type="entry name" value="His_kinase_dom"/>
</dbReference>
<keyword evidence="12" id="KW-0902">Two-component regulatory system</keyword>
<dbReference type="SMART" id="SM00065">
    <property type="entry name" value="GAF"/>
    <property type="match status" value="1"/>
</dbReference>
<dbReference type="InterPro" id="IPR029016">
    <property type="entry name" value="GAF-like_dom_sf"/>
</dbReference>
<evidence type="ECO:0000256" key="2">
    <source>
        <dbReference type="ARBA" id="ARBA00006402"/>
    </source>
</evidence>
<dbReference type="OrthoDB" id="9760752at2"/>
<dbReference type="SMART" id="SM00387">
    <property type="entry name" value="HATPase_c"/>
    <property type="match status" value="1"/>
</dbReference>
<dbReference type="Gene3D" id="3.30.450.40">
    <property type="match status" value="1"/>
</dbReference>
<evidence type="ECO:0000256" key="10">
    <source>
        <dbReference type="ARBA" id="ARBA00022840"/>
    </source>
</evidence>
<dbReference type="InterPro" id="IPR001294">
    <property type="entry name" value="Phytochrome"/>
</dbReference>
<dbReference type="InterPro" id="IPR003018">
    <property type="entry name" value="GAF"/>
</dbReference>
<evidence type="ECO:0000256" key="9">
    <source>
        <dbReference type="ARBA" id="ARBA00022777"/>
    </source>
</evidence>
<evidence type="ECO:0000256" key="1">
    <source>
        <dbReference type="ARBA" id="ARBA00000085"/>
    </source>
</evidence>
<accession>A0A1I4BCU2</accession>
<dbReference type="PROSITE" id="PS50109">
    <property type="entry name" value="HIS_KIN"/>
    <property type="match status" value="1"/>
</dbReference>
<evidence type="ECO:0000256" key="5">
    <source>
        <dbReference type="ARBA" id="ARBA00022553"/>
    </source>
</evidence>
<dbReference type="PROSITE" id="PS50046">
    <property type="entry name" value="PHYTOCHROME_2"/>
    <property type="match status" value="1"/>
</dbReference>
<keyword evidence="4" id="KW-0600">Photoreceptor protein</keyword>
<dbReference type="InterPro" id="IPR016132">
    <property type="entry name" value="Phyto_chromo_attachment"/>
</dbReference>
<dbReference type="SUPFAM" id="SSF55785">
    <property type="entry name" value="PYP-like sensor domain (PAS domain)"/>
    <property type="match status" value="1"/>
</dbReference>
<dbReference type="Gene3D" id="3.30.450.20">
    <property type="entry name" value="PAS domain"/>
    <property type="match status" value="1"/>
</dbReference>
<evidence type="ECO:0000259" key="16">
    <source>
        <dbReference type="PROSITE" id="PS50109"/>
    </source>
</evidence>
<evidence type="ECO:0000256" key="7">
    <source>
        <dbReference type="ARBA" id="ARBA00022679"/>
    </source>
</evidence>
<evidence type="ECO:0000259" key="15">
    <source>
        <dbReference type="PROSITE" id="PS50046"/>
    </source>
</evidence>
<evidence type="ECO:0000313" key="18">
    <source>
        <dbReference type="Proteomes" id="UP000198755"/>
    </source>
</evidence>
<keyword evidence="8" id="KW-0547">Nucleotide-binding</keyword>
<dbReference type="InterPro" id="IPR003594">
    <property type="entry name" value="HATPase_dom"/>
</dbReference>
<keyword evidence="9 17" id="KW-0418">Kinase</keyword>
<dbReference type="GO" id="GO:0000155">
    <property type="term" value="F:phosphorelay sensor kinase activity"/>
    <property type="evidence" value="ECO:0007669"/>
    <property type="project" value="InterPro"/>
</dbReference>
<protein>
    <recommendedName>
        <fullName evidence="3">histidine kinase</fullName>
        <ecNumber evidence="3">2.7.13.3</ecNumber>
    </recommendedName>
</protein>